<organism evidence="2">
    <name type="scientific">Mycobacterium xenopi 4042</name>
    <dbReference type="NCBI Taxonomy" id="1299334"/>
    <lineage>
        <taxon>Bacteria</taxon>
        <taxon>Bacillati</taxon>
        <taxon>Actinomycetota</taxon>
        <taxon>Actinomycetes</taxon>
        <taxon>Mycobacteriales</taxon>
        <taxon>Mycobacteriaceae</taxon>
        <taxon>Mycobacterium</taxon>
    </lineage>
</organism>
<proteinExistence type="predicted"/>
<accession>X8CN54</accession>
<evidence type="ECO:0000313" key="2">
    <source>
        <dbReference type="EMBL" id="EUA56700.1"/>
    </source>
</evidence>
<dbReference type="AlphaFoldDB" id="X8CN54"/>
<comment type="caution">
    <text evidence="2">The sequence shown here is derived from an EMBL/GenBank/DDBJ whole genome shotgun (WGS) entry which is preliminary data.</text>
</comment>
<sequence length="46" mass="4648">MVHTLAKAGAAGTGLSTPNSMCFGSTSIPPDTSCWRSTQTSILGCC</sequence>
<evidence type="ECO:0000256" key="1">
    <source>
        <dbReference type="SAM" id="MobiDB-lite"/>
    </source>
</evidence>
<feature type="region of interest" description="Disordered" evidence="1">
    <location>
        <begin position="1"/>
        <end position="20"/>
    </location>
</feature>
<protein>
    <submittedName>
        <fullName evidence="2">Uncharacterized protein</fullName>
    </submittedName>
</protein>
<dbReference type="PATRIC" id="fig|1299334.3.peg.2848"/>
<name>X8CN54_MYCXE</name>
<gene>
    <name evidence="2" type="ORF">I553_8754</name>
</gene>
<dbReference type="EMBL" id="JAOB01000029">
    <property type="protein sequence ID" value="EUA56700.1"/>
    <property type="molecule type" value="Genomic_DNA"/>
</dbReference>
<feature type="compositionally biased region" description="Low complexity" evidence="1">
    <location>
        <begin position="1"/>
        <end position="15"/>
    </location>
</feature>
<reference evidence="2" key="1">
    <citation type="submission" date="2014-01" db="EMBL/GenBank/DDBJ databases">
        <authorList>
            <person name="Brown-Elliot B."/>
            <person name="Wallace R."/>
            <person name="Lenaerts A."/>
            <person name="Ordway D."/>
            <person name="DeGroote M.A."/>
            <person name="Parker T."/>
            <person name="Sizemore C."/>
            <person name="Tallon L.J."/>
            <person name="Sadzewicz L.K."/>
            <person name="Sengamalay N."/>
            <person name="Fraser C.M."/>
            <person name="Hine E."/>
            <person name="Shefchek K.A."/>
            <person name="Das S.P."/>
            <person name="Tettelin H."/>
        </authorList>
    </citation>
    <scope>NUCLEOTIDE SEQUENCE [LARGE SCALE GENOMIC DNA]</scope>
    <source>
        <strain evidence="2">4042</strain>
    </source>
</reference>